<sequence length="157" mass="18696">MPTLKIYRLWNVCKKHVINYIYQLKCLALTTEKFEAFTAEYKSQWMCPECINAILKRDNTETPIRSTVSMNKTFTPSNFANKERGSRVRSKEIIMKEIEYQLFEEMGKFRLEMISRFDPKEGIYNASSKIDKAENELREINKIMRVVQEKTEKVEFN</sequence>
<protein>
    <submittedName>
        <fullName evidence="2">Uncharacterized protein</fullName>
    </submittedName>
</protein>
<comment type="caution">
    <text evidence="2">The sequence shown here is derived from an EMBL/GenBank/DDBJ whole genome shotgun (WGS) entry which is preliminary data.</text>
</comment>
<dbReference type="OrthoDB" id="7480125at2759"/>
<dbReference type="Proteomes" id="UP000494106">
    <property type="component" value="Unassembled WGS sequence"/>
</dbReference>
<reference evidence="2 3" key="1">
    <citation type="submission" date="2020-04" db="EMBL/GenBank/DDBJ databases">
        <authorList>
            <person name="Wallbank WR R."/>
            <person name="Pardo Diaz C."/>
            <person name="Kozak K."/>
            <person name="Martin S."/>
            <person name="Jiggins C."/>
            <person name="Moest M."/>
            <person name="Warren A I."/>
            <person name="Byers J.R.P. K."/>
            <person name="Montejo-Kovacevich G."/>
            <person name="Yen C E."/>
        </authorList>
    </citation>
    <scope>NUCLEOTIDE SEQUENCE [LARGE SCALE GENOMIC DNA]</scope>
</reference>
<proteinExistence type="predicted"/>
<evidence type="ECO:0000313" key="3">
    <source>
        <dbReference type="Proteomes" id="UP000494106"/>
    </source>
</evidence>
<gene>
    <name evidence="2" type="ORF">APLA_LOCUS9895</name>
</gene>
<evidence type="ECO:0000256" key="1">
    <source>
        <dbReference type="SAM" id="Coils"/>
    </source>
</evidence>
<organism evidence="2 3">
    <name type="scientific">Arctia plantaginis</name>
    <name type="common">Wood tiger moth</name>
    <name type="synonym">Phalaena plantaginis</name>
    <dbReference type="NCBI Taxonomy" id="874455"/>
    <lineage>
        <taxon>Eukaryota</taxon>
        <taxon>Metazoa</taxon>
        <taxon>Ecdysozoa</taxon>
        <taxon>Arthropoda</taxon>
        <taxon>Hexapoda</taxon>
        <taxon>Insecta</taxon>
        <taxon>Pterygota</taxon>
        <taxon>Neoptera</taxon>
        <taxon>Endopterygota</taxon>
        <taxon>Lepidoptera</taxon>
        <taxon>Glossata</taxon>
        <taxon>Ditrysia</taxon>
        <taxon>Noctuoidea</taxon>
        <taxon>Erebidae</taxon>
        <taxon>Arctiinae</taxon>
        <taxon>Arctia</taxon>
    </lineage>
</organism>
<dbReference type="AlphaFoldDB" id="A0A8S1AAI2"/>
<evidence type="ECO:0000313" key="2">
    <source>
        <dbReference type="EMBL" id="CAB3244341.1"/>
    </source>
</evidence>
<keyword evidence="3" id="KW-1185">Reference proteome</keyword>
<feature type="coiled-coil region" evidence="1">
    <location>
        <begin position="123"/>
        <end position="153"/>
    </location>
</feature>
<keyword evidence="1" id="KW-0175">Coiled coil</keyword>
<dbReference type="EMBL" id="CADEBC010000521">
    <property type="protein sequence ID" value="CAB3244341.1"/>
    <property type="molecule type" value="Genomic_DNA"/>
</dbReference>
<accession>A0A8S1AAI2</accession>
<name>A0A8S1AAI2_ARCPL</name>